<evidence type="ECO:0000313" key="9">
    <source>
        <dbReference type="Proteomes" id="UP000825701"/>
    </source>
</evidence>
<evidence type="ECO:0000256" key="6">
    <source>
        <dbReference type="SAM" id="SignalP"/>
    </source>
</evidence>
<dbReference type="Proteomes" id="UP000825701">
    <property type="component" value="Chromosome"/>
</dbReference>
<evidence type="ECO:0000256" key="2">
    <source>
        <dbReference type="ARBA" id="ARBA00022729"/>
    </source>
</evidence>
<evidence type="ECO:0000313" key="8">
    <source>
        <dbReference type="EMBL" id="QZO02367.1"/>
    </source>
</evidence>
<sequence length="221" mass="23391">MKSKLALIGGALLLSTSAYAADLPMEAAPAIVAVPSFSWTGGYVGAQVGYAWGDANFRAAGGSLSAKPKGWMVGGYAGYNIQLDNSPLVLGIETDFNWADIDRTRGAFGASAKTQTDWTGATRARVGFAVDRVLFYAAGGVAYADREVKVRAGRLGAKDNKTAVGWTIGGGVESAVTDNVVVRAEYRYTDLGKDTFRLAGVPVRSKYEHRVMAGVAYKFGW</sequence>
<evidence type="ECO:0000259" key="7">
    <source>
        <dbReference type="Pfam" id="PF13505"/>
    </source>
</evidence>
<feature type="chain" id="PRO_5039601649" evidence="6">
    <location>
        <begin position="21"/>
        <end position="221"/>
    </location>
</feature>
<evidence type="ECO:0000256" key="4">
    <source>
        <dbReference type="ARBA" id="ARBA00023237"/>
    </source>
</evidence>
<dbReference type="AlphaFoldDB" id="A0A9E6RDG3"/>
<evidence type="ECO:0000256" key="1">
    <source>
        <dbReference type="ARBA" id="ARBA00004442"/>
    </source>
</evidence>
<organism evidence="8 9">
    <name type="scientific">Chenggangzhangella methanolivorans</name>
    <dbReference type="NCBI Taxonomy" id="1437009"/>
    <lineage>
        <taxon>Bacteria</taxon>
        <taxon>Pseudomonadati</taxon>
        <taxon>Pseudomonadota</taxon>
        <taxon>Alphaproteobacteria</taxon>
        <taxon>Hyphomicrobiales</taxon>
        <taxon>Methylopilaceae</taxon>
        <taxon>Chenggangzhangella</taxon>
    </lineage>
</organism>
<dbReference type="Pfam" id="PF13505">
    <property type="entry name" value="OMP_b-brl"/>
    <property type="match status" value="1"/>
</dbReference>
<protein>
    <submittedName>
        <fullName evidence="8">Porin family protein</fullName>
    </submittedName>
</protein>
<dbReference type="GO" id="GO:0009279">
    <property type="term" value="C:cell outer membrane"/>
    <property type="evidence" value="ECO:0007669"/>
    <property type="project" value="UniProtKB-SubCell"/>
</dbReference>
<dbReference type="KEGG" id="cmet:K6K41_13080"/>
<name>A0A9E6RDG3_9HYPH</name>
<evidence type="ECO:0000256" key="3">
    <source>
        <dbReference type="ARBA" id="ARBA00023136"/>
    </source>
</evidence>
<dbReference type="InterPro" id="IPR011250">
    <property type="entry name" value="OMP/PagP_B-barrel"/>
</dbReference>
<dbReference type="SUPFAM" id="SSF56925">
    <property type="entry name" value="OMPA-like"/>
    <property type="match status" value="1"/>
</dbReference>
<dbReference type="PANTHER" id="PTHR34001">
    <property type="entry name" value="BLL7405 PROTEIN"/>
    <property type="match status" value="1"/>
</dbReference>
<dbReference type="InterPro" id="IPR051692">
    <property type="entry name" value="OMP-like"/>
</dbReference>
<dbReference type="InterPro" id="IPR027385">
    <property type="entry name" value="Beta-barrel_OMP"/>
</dbReference>
<keyword evidence="9" id="KW-1185">Reference proteome</keyword>
<reference evidence="8" key="1">
    <citation type="submission" date="2021-08" db="EMBL/GenBank/DDBJ databases">
        <authorList>
            <person name="Zhang H."/>
            <person name="Xu M."/>
            <person name="Yu Z."/>
            <person name="Yang L."/>
            <person name="Cai Y."/>
        </authorList>
    </citation>
    <scope>NUCLEOTIDE SEQUENCE</scope>
    <source>
        <strain evidence="8">CHL1</strain>
    </source>
</reference>
<feature type="signal peptide" evidence="6">
    <location>
        <begin position="1"/>
        <end position="20"/>
    </location>
</feature>
<keyword evidence="4" id="KW-0998">Cell outer membrane</keyword>
<gene>
    <name evidence="8" type="ORF">K6K41_13080</name>
</gene>
<comment type="subcellular location">
    <subcellularLocation>
        <location evidence="1">Cell outer membrane</location>
    </subcellularLocation>
</comment>
<comment type="similarity">
    <text evidence="5">Belongs to the Omp25/RopB family.</text>
</comment>
<dbReference type="PANTHER" id="PTHR34001:SF3">
    <property type="entry name" value="BLL7405 PROTEIN"/>
    <property type="match status" value="1"/>
</dbReference>
<keyword evidence="3" id="KW-0472">Membrane</keyword>
<dbReference type="EMBL" id="CP081869">
    <property type="protein sequence ID" value="QZO02367.1"/>
    <property type="molecule type" value="Genomic_DNA"/>
</dbReference>
<dbReference type="Gene3D" id="2.40.160.20">
    <property type="match status" value="1"/>
</dbReference>
<evidence type="ECO:0000256" key="5">
    <source>
        <dbReference type="ARBA" id="ARBA00038306"/>
    </source>
</evidence>
<keyword evidence="2 6" id="KW-0732">Signal</keyword>
<accession>A0A9E6RDG3</accession>
<feature type="domain" description="Outer membrane protein beta-barrel" evidence="7">
    <location>
        <begin position="22"/>
        <end position="219"/>
    </location>
</feature>
<proteinExistence type="inferred from homology"/>